<name>A0A6J6D8X2_9ZZZZ</name>
<dbReference type="HAMAP" id="MF_00636">
    <property type="entry name" value="RapZ_like"/>
    <property type="match status" value="1"/>
</dbReference>
<dbReference type="SUPFAM" id="SSF52540">
    <property type="entry name" value="P-loop containing nucleoside triphosphate hydrolases"/>
    <property type="match status" value="1"/>
</dbReference>
<dbReference type="Pfam" id="PF22740">
    <property type="entry name" value="PapZ_C"/>
    <property type="match status" value="1"/>
</dbReference>
<dbReference type="PANTHER" id="PTHR30448:SF0">
    <property type="entry name" value="RNASE ADAPTER PROTEIN RAPZ"/>
    <property type="match status" value="1"/>
</dbReference>
<evidence type="ECO:0000256" key="2">
    <source>
        <dbReference type="ARBA" id="ARBA00022840"/>
    </source>
</evidence>
<keyword evidence="3" id="KW-0342">GTP-binding</keyword>
<evidence type="ECO:0000259" key="4">
    <source>
        <dbReference type="Pfam" id="PF03668"/>
    </source>
</evidence>
<dbReference type="InterPro" id="IPR053930">
    <property type="entry name" value="RapZ-like_N"/>
</dbReference>
<feature type="domain" description="RapZ C-terminal" evidence="5">
    <location>
        <begin position="163"/>
        <end position="286"/>
    </location>
</feature>
<accession>A0A6J6D8X2</accession>
<keyword evidence="2" id="KW-0067">ATP-binding</keyword>
<organism evidence="6">
    <name type="scientific">freshwater metagenome</name>
    <dbReference type="NCBI Taxonomy" id="449393"/>
    <lineage>
        <taxon>unclassified sequences</taxon>
        <taxon>metagenomes</taxon>
        <taxon>ecological metagenomes</taxon>
    </lineage>
</organism>
<dbReference type="AlphaFoldDB" id="A0A6J6D8X2"/>
<dbReference type="InterPro" id="IPR053931">
    <property type="entry name" value="RapZ_C"/>
</dbReference>
<evidence type="ECO:0000256" key="1">
    <source>
        <dbReference type="ARBA" id="ARBA00022741"/>
    </source>
</evidence>
<protein>
    <submittedName>
        <fullName evidence="6">Unannotated protein</fullName>
    </submittedName>
</protein>
<feature type="domain" description="RapZ-like N-terminal" evidence="4">
    <location>
        <begin position="5"/>
        <end position="155"/>
    </location>
</feature>
<dbReference type="PIRSF" id="PIRSF005052">
    <property type="entry name" value="P-loopkin"/>
    <property type="match status" value="1"/>
</dbReference>
<dbReference type="InterPro" id="IPR027417">
    <property type="entry name" value="P-loop_NTPase"/>
</dbReference>
<proteinExistence type="inferred from homology"/>
<evidence type="ECO:0000313" key="6">
    <source>
        <dbReference type="EMBL" id="CAB4560450.1"/>
    </source>
</evidence>
<sequence length="290" mass="32537">MAKRELLVISGMSGAGKSSVAKTLEDGGWYVVDNLPPALISSLFEMTEQTVHLIAVVIDVRGREHFDDLTRALAELTQRGIETRILFVDASDESLVRRFEATKRPHPLQSSDRVLDGIHREREKLQDLRSKADIIVDTSEMNIHQLERRIDQLFEHEGRVDLQMNLISFGYKYGLPVDADLVLDCRFITNPHWDPELRPLTGLDGAVSDRVLASEGVANFMDRAVEMIGSVIPGFIREGKKFVTVAIGCTGGRHRSVAICEALSERLKEMDHADLSLLIQSSHRDVRRTV</sequence>
<reference evidence="6" key="1">
    <citation type="submission" date="2020-05" db="EMBL/GenBank/DDBJ databases">
        <authorList>
            <person name="Chiriac C."/>
            <person name="Salcher M."/>
            <person name="Ghai R."/>
            <person name="Kavagutti S V."/>
        </authorList>
    </citation>
    <scope>NUCLEOTIDE SEQUENCE</scope>
</reference>
<evidence type="ECO:0000256" key="3">
    <source>
        <dbReference type="ARBA" id="ARBA00023134"/>
    </source>
</evidence>
<dbReference type="PANTHER" id="PTHR30448">
    <property type="entry name" value="RNASE ADAPTER PROTEIN RAPZ"/>
    <property type="match status" value="1"/>
</dbReference>
<evidence type="ECO:0000259" key="5">
    <source>
        <dbReference type="Pfam" id="PF22740"/>
    </source>
</evidence>
<keyword evidence="1" id="KW-0547">Nucleotide-binding</keyword>
<dbReference type="EMBL" id="CAEZTJ010000008">
    <property type="protein sequence ID" value="CAB4560450.1"/>
    <property type="molecule type" value="Genomic_DNA"/>
</dbReference>
<dbReference type="Pfam" id="PF03668">
    <property type="entry name" value="RapZ-like_N"/>
    <property type="match status" value="1"/>
</dbReference>
<dbReference type="GO" id="GO:0005525">
    <property type="term" value="F:GTP binding"/>
    <property type="evidence" value="ECO:0007669"/>
    <property type="project" value="UniProtKB-KW"/>
</dbReference>
<dbReference type="NCBIfam" id="NF003828">
    <property type="entry name" value="PRK05416.1"/>
    <property type="match status" value="1"/>
</dbReference>
<dbReference type="InterPro" id="IPR005337">
    <property type="entry name" value="RapZ-like"/>
</dbReference>
<gene>
    <name evidence="6" type="ORF">UFOPK1650_00137</name>
</gene>
<dbReference type="GO" id="GO:0005524">
    <property type="term" value="F:ATP binding"/>
    <property type="evidence" value="ECO:0007669"/>
    <property type="project" value="UniProtKB-KW"/>
</dbReference>
<dbReference type="Gene3D" id="3.40.50.300">
    <property type="entry name" value="P-loop containing nucleotide triphosphate hydrolases"/>
    <property type="match status" value="1"/>
</dbReference>